<dbReference type="EMBL" id="NPIM01000128">
    <property type="protein sequence ID" value="RVE13168.1"/>
    <property type="molecule type" value="Genomic_DNA"/>
</dbReference>
<dbReference type="EMBL" id="AASWKX010000007">
    <property type="protein sequence ID" value="EFH6165019.1"/>
    <property type="molecule type" value="Genomic_DNA"/>
</dbReference>
<dbReference type="Proteomes" id="UP000321461">
    <property type="component" value="Unassembled WGS sequence"/>
</dbReference>
<reference evidence="1" key="1">
    <citation type="submission" date="2014-10" db="EMBL/GenBank/DDBJ databases">
        <authorList>
            <person name="Boerlin P."/>
            <person name="Chalmers G."/>
            <person name="Kropinski A.M."/>
            <person name="Scott H.M."/>
            <person name="Agga G."/>
            <person name="Amachawadi R."/>
        </authorList>
    </citation>
    <scope>NUCLEOTIDE SEQUENCE</scope>
    <source>
        <strain evidence="1">KS209</strain>
    </source>
</reference>
<evidence type="ECO:0000313" key="22">
    <source>
        <dbReference type="Proteomes" id="UP000290652"/>
    </source>
</evidence>
<evidence type="ECO:0000313" key="1">
    <source>
        <dbReference type="EMBL" id="AJT46579.1"/>
    </source>
</evidence>
<dbReference type="Proteomes" id="UP000843571">
    <property type="component" value="Unassembled WGS sequence"/>
</dbReference>
<dbReference type="EMBL" id="CP056794">
    <property type="protein sequence ID" value="QLY95334.1"/>
    <property type="molecule type" value="Genomic_DNA"/>
</dbReference>
<dbReference type="SUPFAM" id="SSF53098">
    <property type="entry name" value="Ribonuclease H-like"/>
    <property type="match status" value="1"/>
</dbReference>
<dbReference type="Proteomes" id="UP000239554">
    <property type="component" value="Chromosome"/>
</dbReference>
<evidence type="ECO:0000313" key="6">
    <source>
        <dbReference type="EMBL" id="MBB2469070.1"/>
    </source>
</evidence>
<evidence type="ECO:0000313" key="18">
    <source>
        <dbReference type="Proteomes" id="UP000250561"/>
    </source>
</evidence>
<dbReference type="GO" id="GO:0003676">
    <property type="term" value="F:nucleic acid binding"/>
    <property type="evidence" value="ECO:0007669"/>
    <property type="project" value="InterPro"/>
</dbReference>
<dbReference type="GeneID" id="99707981"/>
<reference evidence="11 21" key="2">
    <citation type="submission" date="2017-08" db="EMBL/GenBank/DDBJ databases">
        <title>Sequencing of Escherichia coli CCPM 6219.</title>
        <authorList>
            <person name="Liu S.-L."/>
            <person name="Zhou Y.-J."/>
            <person name="Zhao M.-F."/>
        </authorList>
    </citation>
    <scope>NUCLEOTIDE SEQUENCE [LARGE SCALE GENOMIC DNA]</scope>
    <source>
        <strain evidence="11 21">CCPM 6219</strain>
    </source>
</reference>
<name>A0A037Y7I1_ECOLX</name>
<reference evidence="12 22" key="6">
    <citation type="submission" date="2019-01" db="EMBL/GenBank/DDBJ databases">
        <title>Genomic analysis of febrile catheter-associated UTI E. coli isolates.</title>
        <authorList>
            <person name="Potter R."/>
            <person name="Zou Z."/>
            <person name="Henderson J."/>
            <person name="Dantas G."/>
        </authorList>
    </citation>
    <scope>NUCLEOTIDE SEQUENCE [LARGE SCALE GENOMIC DNA]</scope>
    <source>
        <strain evidence="12 22">49_rectal</strain>
    </source>
</reference>
<dbReference type="PATRIC" id="fig|562.6970.peg.650"/>
<dbReference type="EMBL" id="UGET01000004">
    <property type="protein sequence ID" value="STL85972.1"/>
    <property type="molecule type" value="Genomic_DNA"/>
</dbReference>
<evidence type="ECO:0000313" key="19">
    <source>
        <dbReference type="Proteomes" id="UP000254255"/>
    </source>
</evidence>
<evidence type="ECO:0000313" key="13">
    <source>
        <dbReference type="EMBL" id="SPW38759.1"/>
    </source>
</evidence>
<dbReference type="EMBL" id="JACZOI010000022">
    <property type="protein sequence ID" value="MBE0977647.1"/>
    <property type="molecule type" value="Genomic_DNA"/>
</dbReference>
<dbReference type="Proteomes" id="UP000250561">
    <property type="component" value="Unassembled WGS sequence"/>
</dbReference>
<evidence type="ECO:0000313" key="16">
    <source>
        <dbReference type="EMBL" id="TXT03043.1"/>
    </source>
</evidence>
<dbReference type="EMBL" id="JABWMK020000069">
    <property type="protein sequence ID" value="MBB2469070.1"/>
    <property type="molecule type" value="Genomic_DNA"/>
</dbReference>
<dbReference type="RefSeq" id="WP_000351437.1">
    <property type="nucleotide sequence ID" value="NZ_AP021894.1"/>
</dbReference>
<evidence type="ECO:0000313" key="14">
    <source>
        <dbReference type="EMBL" id="STJ77977.1"/>
    </source>
</evidence>
<dbReference type="Proteomes" id="UP000531761">
    <property type="component" value="Unassembled WGS sequence"/>
</dbReference>
<protein>
    <submittedName>
        <fullName evidence="13">Tn7-like transposition protein TnsB</fullName>
    </submittedName>
    <submittedName>
        <fullName evidence="5">Transposase</fullName>
    </submittedName>
</protein>
<dbReference type="EMBL" id="DABALL010000003">
    <property type="protein sequence ID" value="HAH1417374.1"/>
    <property type="molecule type" value="Genomic_DNA"/>
</dbReference>
<evidence type="ECO:0000313" key="11">
    <source>
        <dbReference type="EMBL" id="RVE13168.1"/>
    </source>
</evidence>
<reference evidence="6 26" key="12">
    <citation type="submission" date="2020-08" db="EMBL/GenBank/DDBJ databases">
        <title>Draft genome sequences of isolates of diverse host origin from the E. coli Reference Center.</title>
        <authorList>
            <person name="Lacher D.W."/>
            <person name="Mammel M.K."/>
            <person name="Gangiredla J."/>
            <person name="Gebru S.T."/>
            <person name="Barnaba T.J."/>
            <person name="Majowicz S.A."/>
            <person name="Dudley E.G."/>
        </authorList>
    </citation>
    <scope>NUCLEOTIDE SEQUENCE [LARGE SCALE GENOMIC DNA]</scope>
    <source>
        <strain evidence="6 26">10.0349</strain>
    </source>
</reference>
<dbReference type="Proteomes" id="UP000254255">
    <property type="component" value="Unassembled WGS sequence"/>
</dbReference>
<dbReference type="Proteomes" id="UP000290652">
    <property type="component" value="Unassembled WGS sequence"/>
</dbReference>
<reference evidence="2 17" key="4">
    <citation type="journal article" date="2018" name="MBio">
        <title>Genomic Analysis of Hospital Plumbing Reveals Diverse Reservoir of Bacterial Plasmids Conferring Carbapenem Resistance.</title>
        <authorList>
            <consortium name="NISC Comparative Sequencing Program"/>
            <person name="Weingarten R.A."/>
            <person name="Johnson R.C."/>
            <person name="Conlan S."/>
            <person name="Ramsburg A.M."/>
            <person name="Dekker J.P."/>
            <person name="Lau A.F."/>
            <person name="Khil P."/>
            <person name="Odom R.T."/>
            <person name="Deming C."/>
            <person name="Park M."/>
            <person name="Thomas P.J."/>
            <person name="Henderson D.K."/>
            <person name="Palmore T.N."/>
            <person name="Segre J.A."/>
            <person name="Frank K.M."/>
        </authorList>
    </citation>
    <scope>NUCLEOTIDE SEQUENCE [LARGE SCALE GENOMIC DNA]</scope>
    <source>
        <strain evidence="2 17">ECONIH4</strain>
    </source>
</reference>
<evidence type="ECO:0000313" key="9">
    <source>
        <dbReference type="EMBL" id="NYQ41209.1"/>
    </source>
</evidence>
<evidence type="ECO:0000313" key="15">
    <source>
        <dbReference type="EMBL" id="STL85972.1"/>
    </source>
</evidence>
<reference evidence="5" key="10">
    <citation type="submission" date="2020-01" db="EMBL/GenBank/DDBJ databases">
        <authorList>
            <consortium name="NCBI Pathogen Detection Project"/>
        </authorList>
    </citation>
    <scope>NUCLEOTIDE SEQUENCE</scope>
    <source>
        <strain evidence="5">C0382</strain>
        <strain evidence="4">W1_5_ERB1</strain>
    </source>
</reference>
<evidence type="ECO:0000313" key="26">
    <source>
        <dbReference type="Proteomes" id="UP000531761"/>
    </source>
</evidence>
<dbReference type="Proteomes" id="UP000512182">
    <property type="component" value="Chromosome"/>
</dbReference>
<dbReference type="Proteomes" id="UP000540485">
    <property type="component" value="Unassembled WGS sequence"/>
</dbReference>
<evidence type="ECO:0000313" key="5">
    <source>
        <dbReference type="EMBL" id="HAH7771595.1"/>
    </source>
</evidence>
<evidence type="ECO:0000313" key="2">
    <source>
        <dbReference type="EMBL" id="AUY03595.1"/>
    </source>
</evidence>
<dbReference type="EMBL" id="KM875544">
    <property type="protein sequence ID" value="AJT46579.1"/>
    <property type="molecule type" value="Genomic_DNA"/>
</dbReference>
<dbReference type="InterPro" id="IPR012337">
    <property type="entry name" value="RNaseH-like_sf"/>
</dbReference>
<organism evidence="5">
    <name type="scientific">Escherichia coli</name>
    <dbReference type="NCBI Taxonomy" id="562"/>
    <lineage>
        <taxon>Bacteria</taxon>
        <taxon>Pseudomonadati</taxon>
        <taxon>Pseudomonadota</taxon>
        <taxon>Gammaproteobacteria</taxon>
        <taxon>Enterobacterales</taxon>
        <taxon>Enterobacteriaceae</taxon>
        <taxon>Escherichia</taxon>
    </lineage>
</organism>
<reference evidence="3 27" key="8">
    <citation type="submission" date="2019-12" db="EMBL/GenBank/DDBJ databases">
        <authorList>
            <consortium name="NARMS: The National Antimicrobial Resistance Monitoring System"/>
        </authorList>
    </citation>
    <scope>NUCLEOTIDE SEQUENCE [LARGE SCALE GENOMIC DNA]</scope>
    <source>
        <strain evidence="3 27">CVM N19EC0596</strain>
    </source>
</reference>
<dbReference type="OMA" id="IDKESRM"/>
<evidence type="ECO:0000313" key="8">
    <source>
        <dbReference type="EMBL" id="NYP87364.1"/>
    </source>
</evidence>
<evidence type="ECO:0000313" key="12">
    <source>
        <dbReference type="EMBL" id="RXB28559.1"/>
    </source>
</evidence>
<dbReference type="EMBL" id="CP026399">
    <property type="protein sequence ID" value="AUY03595.1"/>
    <property type="molecule type" value="Genomic_DNA"/>
</dbReference>
<evidence type="ECO:0000313" key="7">
    <source>
        <dbReference type="EMBL" id="MBE0977647.1"/>
    </source>
</evidence>
<dbReference type="InterPro" id="IPR036397">
    <property type="entry name" value="RNaseH_sf"/>
</dbReference>
<evidence type="ECO:0000313" key="20">
    <source>
        <dbReference type="Proteomes" id="UP000254785"/>
    </source>
</evidence>
<sequence length="707" mass="81769">MDIIRNSVWLSQGTDLLAEGLYRVLDFDRKVDLLILFKIKSERTGKPIPFSFSMFKYYIESNSITCKDYIYPSYMLVDEKELTDKDRGRRDENYNIIKDLVDDRMFLFDYALHKKSHLLMDYSRNKKISQYTIRTLLALYWRHGQDIYALLPAFSNCGAAGKSRIKHEIKLGNSKKNRALPNERSRVFILNERDINNIRKSLITYHYKVNGDTIKKTLERHIDLYFRDEIKTANLENRAPYVPSLKQFSYWNKKLFTKDFSINKKNTKKEIDLKMRALLGSVANTTVLPGDVFEIDSTVADVHLISSLNRRKVIGRPTIYTVVDRATRMIVGLHVSLYHASWRAARQALANCFMPKKEYCRLFGISITDDDWPCSHIPLTLMCDNGEMIGLKPQEEMTPLTKLEFAPVGRGDRKSIVERCFGILNDEVIHRLIGTTRRGKIVKGEPTPQSRACLTIQEVTSLLIREILAHNQRTYEELAYINPLLIENDLVISPKNSWMISLKHGRFSARAVGADEVIARLLIPVNANITAGGIQYNNLFYECDPEIASGVRVFGRTTCEARIDDNCVDYIYVRFDKNSIFKKHYLLKKRDVFKGKAHLDTDVMADWVDTQKEINLFTLDSLSNINNKDEFNRKGNERLNEIYESRRVHGKDIKKNRKNELDSLGRTHVANGRSEPLLPSSSNVLLLPGREEKQRWLKGKKKTEDAE</sequence>
<dbReference type="AlphaFoldDB" id="A0A037Y7I1"/>
<gene>
    <name evidence="13" type="primary">tnsB</name>
    <name evidence="2" type="ORF">C3F40_18605</name>
    <name evidence="11" type="ORF">CIG67_11855</name>
    <name evidence="12" type="ORF">EPS97_15310</name>
    <name evidence="16" type="ORF">FWK02_04025</name>
    <name evidence="9" type="ORF">G4A38_21975</name>
    <name evidence="8" type="ORF">G4A47_19570</name>
    <name evidence="3" type="ORF">GAJ12_08185</name>
    <name evidence="6" type="ORF">HEP30_023750</name>
    <name evidence="4" type="ORF">HHH44_000725</name>
    <name evidence="5" type="ORF">HIE29_005150</name>
    <name evidence="10" type="ORF">HV109_01130</name>
    <name evidence="7" type="ORF">IH772_10100</name>
    <name evidence="1" type="ORF">KS209_0021</name>
    <name evidence="13" type="ORF">NCTC11126_00416</name>
    <name evidence="15" type="ORF">NCTC13148_03722</name>
    <name evidence="14" type="ORF">NCTC9117_00496</name>
</gene>
<evidence type="ECO:0000313" key="17">
    <source>
        <dbReference type="Proteomes" id="UP000239554"/>
    </source>
</evidence>
<evidence type="ECO:0000313" key="4">
    <source>
        <dbReference type="EMBL" id="HAH1417374.1"/>
    </source>
</evidence>
<dbReference type="EMBL" id="DABCJL010000020">
    <property type="protein sequence ID" value="HAH7771595.1"/>
    <property type="molecule type" value="Genomic_DNA"/>
</dbReference>
<accession>A0A037Y7I1</accession>
<dbReference type="EMBL" id="UARS01000002">
    <property type="protein sequence ID" value="SPW38759.1"/>
    <property type="molecule type" value="Genomic_DNA"/>
</dbReference>
<evidence type="ECO:0000313" key="10">
    <source>
        <dbReference type="EMBL" id="QLY95334.1"/>
    </source>
</evidence>
<dbReference type="EMBL" id="UGDC01000003">
    <property type="protein sequence ID" value="STJ77977.1"/>
    <property type="molecule type" value="Genomic_DNA"/>
</dbReference>
<dbReference type="Proteomes" id="UP000844228">
    <property type="component" value="Unassembled WGS sequence"/>
</dbReference>
<proteinExistence type="predicted"/>
<evidence type="ECO:0000313" key="25">
    <source>
        <dbReference type="Proteomes" id="UP000517067"/>
    </source>
</evidence>
<dbReference type="Proteomes" id="UP000288459">
    <property type="component" value="Unassembled WGS sequence"/>
</dbReference>
<dbReference type="EMBL" id="JABUPJ010000038">
    <property type="protein sequence ID" value="NYQ41209.1"/>
    <property type="molecule type" value="Genomic_DNA"/>
</dbReference>
<evidence type="ECO:0000313" key="21">
    <source>
        <dbReference type="Proteomes" id="UP000288459"/>
    </source>
</evidence>
<reference evidence="16 23" key="7">
    <citation type="submission" date="2019-08" db="EMBL/GenBank/DDBJ databases">
        <title>Whole genome analysis of cultivated E. coli strains isolated from CD patients and healthy donors.</title>
        <authorList>
            <person name="Siniagina M.N."/>
            <person name="Markelova M.I."/>
            <person name="Laikov A.V."/>
            <person name="Boulygina E.A."/>
            <person name="Khusnutdinova D.R."/>
            <person name="Kharchenko A."/>
            <person name="Grigoryeva T.V."/>
        </authorList>
    </citation>
    <scope>NUCLEOTIDE SEQUENCE [LARGE SCALE GENOMIC DNA]</scope>
    <source>
        <strain evidence="16 23">3_77_5</strain>
    </source>
</reference>
<dbReference type="Proteomes" id="UP000254785">
    <property type="component" value="Unassembled WGS sequence"/>
</dbReference>
<evidence type="ECO:0000313" key="24">
    <source>
        <dbReference type="Proteomes" id="UP000512182"/>
    </source>
</evidence>
<reference evidence="8 25" key="9">
    <citation type="journal article" date="2020" name="J. Appl. Microbiol.">
        <title>Genetic characterization of Shigatoxigenic and enteropathogenic Escherichia coli O80:H2 from diarrheic and septicemic calves and relatedness to human Shigatoxigenic E. coli O80:H2.</title>
        <authorList>
            <person name="Habets A."/>
            <person name="Crombe F."/>
            <person name="Nakamura K."/>
            <person name="Guerin V."/>
            <person name="De Rauw K."/>
            <person name="Pierard D."/>
            <person name="Saulmont M."/>
            <person name="Hayashi T."/>
            <person name="Mainil J.G."/>
            <person name="Thiry D."/>
        </authorList>
    </citation>
    <scope>NUCLEOTIDE SEQUENCE [LARGE SCALE GENOMIC DNA]</scope>
    <source>
        <strain evidence="9">EH3306</strain>
        <strain evidence="8 25">EH3307</strain>
    </source>
</reference>
<dbReference type="Proteomes" id="UP000640866">
    <property type="component" value="Unassembled WGS sequence"/>
</dbReference>
<dbReference type="Proteomes" id="UP000517067">
    <property type="component" value="Unassembled WGS sequence"/>
</dbReference>
<reference evidence="18 19" key="5">
    <citation type="submission" date="2018-06" db="EMBL/GenBank/DDBJ databases">
        <authorList>
            <consortium name="Pathogen Informatics"/>
            <person name="Doyle S."/>
        </authorList>
    </citation>
    <scope>NUCLEOTIDE SEQUENCE [LARGE SCALE GENOMIC DNA]</scope>
    <source>
        <strain evidence="13 18">NCTC11126</strain>
        <strain evidence="15 19">NCTC13148</strain>
        <strain evidence="14 20">NCTC9117</strain>
    </source>
</reference>
<reference evidence="7" key="13">
    <citation type="submission" date="2020-09" db="EMBL/GenBank/DDBJ databases">
        <title>Emerging polyconal dissemination of OXA-244-producing E. coli in France.</title>
        <authorList>
            <person name="Emeraud C."/>
            <person name="Girlich D."/>
            <person name="Bonnin R.A."/>
            <person name="Jousset A.B."/>
            <person name="Naas T."/>
            <person name="Dortet L."/>
        </authorList>
    </citation>
    <scope>NUCLEOTIDE SEQUENCE</scope>
    <source>
        <strain evidence="7">225E3</strain>
    </source>
</reference>
<dbReference type="EMBL" id="JABUPU010000032">
    <property type="protein sequence ID" value="NYP87364.1"/>
    <property type="molecule type" value="Genomic_DNA"/>
</dbReference>
<dbReference type="EMBL" id="SCIU01000029">
    <property type="protein sequence ID" value="RXB28559.1"/>
    <property type="molecule type" value="Genomic_DNA"/>
</dbReference>
<dbReference type="Proteomes" id="UP000537181">
    <property type="component" value="Unassembled WGS sequence"/>
</dbReference>
<dbReference type="Gene3D" id="3.30.420.10">
    <property type="entry name" value="Ribonuclease H-like superfamily/Ribonuclease H"/>
    <property type="match status" value="1"/>
</dbReference>
<dbReference type="EMBL" id="VSBS01000076">
    <property type="protein sequence ID" value="TXT03043.1"/>
    <property type="molecule type" value="Genomic_DNA"/>
</dbReference>
<reference evidence="10 24" key="11">
    <citation type="submission" date="2020-06" db="EMBL/GenBank/DDBJ databases">
        <title>REHAB project genomes.</title>
        <authorList>
            <person name="Shaw L.P."/>
        </authorList>
    </citation>
    <scope>NUCLEOTIDE SEQUENCE [LARGE SCALE GENOMIC DNA]</scope>
    <source>
        <strain evidence="10 24">RHBSTW-00177</strain>
    </source>
</reference>
<evidence type="ECO:0000313" key="3">
    <source>
        <dbReference type="EMBL" id="EFH6165019.1"/>
    </source>
</evidence>
<reference evidence="5" key="3">
    <citation type="journal article" date="2018" name="Genome Biol.">
        <title>SKESA: strategic k-mer extension for scrupulous assemblies.</title>
        <authorList>
            <person name="Souvorov A."/>
            <person name="Agarwala R."/>
            <person name="Lipman D.J."/>
        </authorList>
    </citation>
    <scope>NUCLEOTIDE SEQUENCE [LARGE SCALE GENOMIC DNA]</scope>
    <source>
        <strain evidence="5">C0382</strain>
        <strain evidence="4">W1_5_ERB1</strain>
    </source>
</reference>
<evidence type="ECO:0000313" key="23">
    <source>
        <dbReference type="Proteomes" id="UP000321461"/>
    </source>
</evidence>
<evidence type="ECO:0000313" key="27">
    <source>
        <dbReference type="Proteomes" id="UP000537181"/>
    </source>
</evidence>